<keyword evidence="1" id="KW-1133">Transmembrane helix</keyword>
<feature type="transmembrane region" description="Helical" evidence="1">
    <location>
        <begin position="30"/>
        <end position="49"/>
    </location>
</feature>
<dbReference type="RefSeq" id="WP_272470336.1">
    <property type="nucleotide sequence ID" value="NZ_JAMRYU010000009.1"/>
</dbReference>
<sequence>MKTIPWWQYLLSMTAYIAILYLLVELARKYLKTTTVIGILAVLAFPLWFKTFGDNWFRLGKVLLVVIPTCFVNICRMSNKYKGKGIEALKRNWVFWVLYVVLFLNILEASIKDLTLGNYLNFAAGMLCAITIPLPPKYWKFGSKEGWAELICDIPLMWCLFYTTWNAGFVYDENTGYFASSICILIVPEIYSLIRKRSDLWLHARVYTLAIHIFIRATFGDIFAPIMGSDAWRNESIIPIIGMFNLVFGIIYTIWWFKKISSEKNKNMNTLTA</sequence>
<evidence type="ECO:0000256" key="1">
    <source>
        <dbReference type="SAM" id="Phobius"/>
    </source>
</evidence>
<evidence type="ECO:0000313" key="3">
    <source>
        <dbReference type="Proteomes" id="UP001141183"/>
    </source>
</evidence>
<feature type="transmembrane region" description="Helical" evidence="1">
    <location>
        <begin position="93"/>
        <end position="111"/>
    </location>
</feature>
<evidence type="ECO:0000313" key="2">
    <source>
        <dbReference type="EMBL" id="MDC4240480.1"/>
    </source>
</evidence>
<feature type="transmembrane region" description="Helical" evidence="1">
    <location>
        <begin position="236"/>
        <end position="257"/>
    </location>
</feature>
<organism evidence="2 3">
    <name type="scientific">Clostridium tertium</name>
    <dbReference type="NCBI Taxonomy" id="1559"/>
    <lineage>
        <taxon>Bacteria</taxon>
        <taxon>Bacillati</taxon>
        <taxon>Bacillota</taxon>
        <taxon>Clostridia</taxon>
        <taxon>Eubacteriales</taxon>
        <taxon>Clostridiaceae</taxon>
        <taxon>Clostridium</taxon>
    </lineage>
</organism>
<comment type="caution">
    <text evidence="2">The sequence shown here is derived from an EMBL/GenBank/DDBJ whole genome shotgun (WGS) entry which is preliminary data.</text>
</comment>
<dbReference type="Proteomes" id="UP001141183">
    <property type="component" value="Unassembled WGS sequence"/>
</dbReference>
<keyword evidence="1" id="KW-0472">Membrane</keyword>
<gene>
    <name evidence="2" type="ORF">NE398_09915</name>
</gene>
<keyword evidence="3" id="KW-1185">Reference proteome</keyword>
<reference evidence="2" key="1">
    <citation type="submission" date="2022-05" db="EMBL/GenBank/DDBJ databases">
        <title>Draft genome sequence of Clostridium tertium strain CP3 isolated from Peru.</title>
        <authorList>
            <person name="Hurtado R."/>
            <person name="Lima L."/>
            <person name="Sousa T."/>
            <person name="Jaiswal A.K."/>
            <person name="Tiwari S."/>
            <person name="Maturrano L."/>
            <person name="Brenig B."/>
            <person name="Azevedo V."/>
        </authorList>
    </citation>
    <scope>NUCLEOTIDE SEQUENCE</scope>
    <source>
        <strain evidence="2">CP3</strain>
    </source>
</reference>
<feature type="transmembrane region" description="Helical" evidence="1">
    <location>
        <begin position="6"/>
        <end position="23"/>
    </location>
</feature>
<name>A0A9X3XJF0_9CLOT</name>
<feature type="transmembrane region" description="Helical" evidence="1">
    <location>
        <begin position="206"/>
        <end position="224"/>
    </location>
</feature>
<keyword evidence="1" id="KW-0812">Transmembrane</keyword>
<dbReference type="EMBL" id="JAMRYU010000009">
    <property type="protein sequence ID" value="MDC4240480.1"/>
    <property type="molecule type" value="Genomic_DNA"/>
</dbReference>
<dbReference type="AlphaFoldDB" id="A0A9X3XJF0"/>
<protein>
    <submittedName>
        <fullName evidence="2">DUF5692 family protein</fullName>
    </submittedName>
</protein>
<accession>A0A9X3XJF0</accession>
<feature type="transmembrane region" description="Helical" evidence="1">
    <location>
        <begin position="177"/>
        <end position="194"/>
    </location>
</feature>
<proteinExistence type="predicted"/>
<feature type="transmembrane region" description="Helical" evidence="1">
    <location>
        <begin position="55"/>
        <end position="72"/>
    </location>
</feature>